<name>A0ABD6ETI0_9BILA</name>
<dbReference type="EMBL" id="JBGFUD010005781">
    <property type="protein sequence ID" value="MFH4980599.1"/>
    <property type="molecule type" value="Genomic_DNA"/>
</dbReference>
<organism evidence="2 3">
    <name type="scientific">Gnathostoma spinigerum</name>
    <dbReference type="NCBI Taxonomy" id="75299"/>
    <lineage>
        <taxon>Eukaryota</taxon>
        <taxon>Metazoa</taxon>
        <taxon>Ecdysozoa</taxon>
        <taxon>Nematoda</taxon>
        <taxon>Chromadorea</taxon>
        <taxon>Rhabditida</taxon>
        <taxon>Spirurina</taxon>
        <taxon>Gnathostomatomorpha</taxon>
        <taxon>Gnathostomatoidea</taxon>
        <taxon>Gnathostomatidae</taxon>
        <taxon>Gnathostoma</taxon>
    </lineage>
</organism>
<accession>A0ABD6ETI0</accession>
<evidence type="ECO:0000313" key="3">
    <source>
        <dbReference type="Proteomes" id="UP001608902"/>
    </source>
</evidence>
<reference evidence="2 3" key="1">
    <citation type="submission" date="2024-08" db="EMBL/GenBank/DDBJ databases">
        <title>Gnathostoma spinigerum genome.</title>
        <authorList>
            <person name="Gonzalez-Bertolin B."/>
            <person name="Monzon S."/>
            <person name="Zaballos A."/>
            <person name="Jimenez P."/>
            <person name="Dekumyoy P."/>
            <person name="Varona S."/>
            <person name="Cuesta I."/>
            <person name="Sumanam S."/>
            <person name="Adisakwattana P."/>
            <person name="Gasser R.B."/>
            <person name="Hernandez-Gonzalez A."/>
            <person name="Young N.D."/>
            <person name="Perteguer M.J."/>
        </authorList>
    </citation>
    <scope>NUCLEOTIDE SEQUENCE [LARGE SCALE GENOMIC DNA]</scope>
    <source>
        <strain evidence="2">AL3</strain>
        <tissue evidence="2">Liver</tissue>
    </source>
</reference>
<proteinExistence type="predicted"/>
<dbReference type="AlphaFoldDB" id="A0ABD6ETI0"/>
<evidence type="ECO:0000313" key="2">
    <source>
        <dbReference type="EMBL" id="MFH4980599.1"/>
    </source>
</evidence>
<protein>
    <submittedName>
        <fullName evidence="2">Uncharacterized protein</fullName>
    </submittedName>
</protein>
<comment type="caution">
    <text evidence="2">The sequence shown here is derived from an EMBL/GenBank/DDBJ whole genome shotgun (WGS) entry which is preliminary data.</text>
</comment>
<keyword evidence="3" id="KW-1185">Reference proteome</keyword>
<feature type="region of interest" description="Disordered" evidence="1">
    <location>
        <begin position="84"/>
        <end position="106"/>
    </location>
</feature>
<feature type="compositionally biased region" description="Polar residues" evidence="1">
    <location>
        <begin position="95"/>
        <end position="106"/>
    </location>
</feature>
<sequence>MSRGYKRWVAKRNVLRNTTSYDRDLNIESPLVQDEIVCFLGPKTGESQFTPTNAMRKRSPWEIGTLTFAYFLPKFSCASENRKKESLCSGENCDESTISNDIQNDH</sequence>
<dbReference type="Proteomes" id="UP001608902">
    <property type="component" value="Unassembled WGS sequence"/>
</dbReference>
<evidence type="ECO:0000256" key="1">
    <source>
        <dbReference type="SAM" id="MobiDB-lite"/>
    </source>
</evidence>
<gene>
    <name evidence="2" type="ORF">AB6A40_007308</name>
</gene>